<dbReference type="AlphaFoldDB" id="A0A3Q9FNE7"/>
<dbReference type="InterPro" id="IPR036097">
    <property type="entry name" value="HisK_dim/P_sf"/>
</dbReference>
<reference evidence="7 8" key="1">
    <citation type="submission" date="2018-12" db="EMBL/GenBank/DDBJ databases">
        <title>Flammeovirga pectinis sp. nov., isolated from the gut of the Korean scallop, Patinopecten yessoensis.</title>
        <authorList>
            <person name="Bae J.-W."/>
            <person name="Jeong Y.-S."/>
            <person name="Kang W."/>
        </authorList>
    </citation>
    <scope>NUCLEOTIDE SEQUENCE [LARGE SCALE GENOMIC DNA]</scope>
    <source>
        <strain evidence="7 8">L12M1</strain>
    </source>
</reference>
<dbReference type="RefSeq" id="WP_126613502.1">
    <property type="nucleotide sequence ID" value="NZ_CP034562.1"/>
</dbReference>
<dbReference type="InterPro" id="IPR000014">
    <property type="entry name" value="PAS"/>
</dbReference>
<gene>
    <name evidence="7" type="ORF">EI427_08205</name>
</gene>
<comment type="catalytic activity">
    <reaction evidence="1">
        <text>ATP + protein L-histidine = ADP + protein N-phospho-L-histidine.</text>
        <dbReference type="EC" id="2.7.13.3"/>
    </reaction>
</comment>
<keyword evidence="5 7" id="KW-0418">Kinase</keyword>
<evidence type="ECO:0000259" key="6">
    <source>
        <dbReference type="PROSITE" id="PS50113"/>
    </source>
</evidence>
<keyword evidence="3" id="KW-0597">Phosphoprotein</keyword>
<evidence type="ECO:0000313" key="8">
    <source>
        <dbReference type="Proteomes" id="UP000267268"/>
    </source>
</evidence>
<dbReference type="Proteomes" id="UP000267268">
    <property type="component" value="Chromosome 1"/>
</dbReference>
<dbReference type="EC" id="2.7.13.3" evidence="2"/>
<evidence type="ECO:0000256" key="5">
    <source>
        <dbReference type="ARBA" id="ARBA00022777"/>
    </source>
</evidence>
<protein>
    <recommendedName>
        <fullName evidence="2">histidine kinase</fullName>
        <ecNumber evidence="2">2.7.13.3</ecNumber>
    </recommendedName>
</protein>
<dbReference type="PANTHER" id="PTHR43304:SF1">
    <property type="entry name" value="PAC DOMAIN-CONTAINING PROTEIN"/>
    <property type="match status" value="1"/>
</dbReference>
<dbReference type="SUPFAM" id="SSF55785">
    <property type="entry name" value="PYP-like sensor domain (PAS domain)"/>
    <property type="match status" value="1"/>
</dbReference>
<dbReference type="KEGG" id="fll:EI427_08205"/>
<dbReference type="InterPro" id="IPR035965">
    <property type="entry name" value="PAS-like_dom_sf"/>
</dbReference>
<dbReference type="NCBIfam" id="TIGR00229">
    <property type="entry name" value="sensory_box"/>
    <property type="match status" value="1"/>
</dbReference>
<dbReference type="EMBL" id="CP034562">
    <property type="protein sequence ID" value="AZQ62219.1"/>
    <property type="molecule type" value="Genomic_DNA"/>
</dbReference>
<evidence type="ECO:0000313" key="7">
    <source>
        <dbReference type="EMBL" id="AZQ62219.1"/>
    </source>
</evidence>
<evidence type="ECO:0000256" key="3">
    <source>
        <dbReference type="ARBA" id="ARBA00022553"/>
    </source>
</evidence>
<evidence type="ECO:0000256" key="2">
    <source>
        <dbReference type="ARBA" id="ARBA00012438"/>
    </source>
</evidence>
<dbReference type="PROSITE" id="PS50113">
    <property type="entry name" value="PAC"/>
    <property type="match status" value="1"/>
</dbReference>
<keyword evidence="4" id="KW-0808">Transferase</keyword>
<name>A0A3Q9FNE7_9BACT</name>
<sequence>MQALIQNRPNKRNTSNNQQKHYILINNNGNVKYISKDFLNDVHTFEVGRSIAVGLSPKNQIKLKKKITEALIKDEAISFNFTISQNSRPHTYKVQLYPIHIETSYVNATFKLVNQERDLQLKRLKDTYFHSIDGIIWVDPFSKDILYANPAFSKISGYEASEDVITKTFHDFVPDKLSKEAKSVFAELKKKKQVIRETYIQKKDGIIIPVQITASIVSSDDDTPYIVCFIKDLSALKSARKELKDNQLRYEAILDNSKIKICQFDENLKLTWCGSSSNRKTTDFLGDEHIGLDLKKILNKDTGNDIFNFQKEVIEANITAHQSFKIGFNIEWKAIELYLSPIIVNKRVIGLNAVFLNISNQKKVEEKLDHFIYRAAHDLRGPLTTVQGLIHLMKADTRNPQQYIKLLDETIWTQDMHLQKILAYYYNQKTDINSKAIDFTLIHSELVDFLENSGYIINISFSNNTTLEKTITSDAERISLLFKNICTTILQLVSRDISIKLLIEIKLHKNGVYLSFTDNVSPRNPVASNNGFDRSMSLNFAHDDFSRGIFITSEIVDKLQGKYQVKYSSNKMQKLEIILPNI</sequence>
<dbReference type="InterPro" id="IPR003661">
    <property type="entry name" value="HisK_dim/P_dom"/>
</dbReference>
<dbReference type="InterPro" id="IPR000700">
    <property type="entry name" value="PAS-assoc_C"/>
</dbReference>
<organism evidence="7 8">
    <name type="scientific">Flammeovirga pectinis</name>
    <dbReference type="NCBI Taxonomy" id="2494373"/>
    <lineage>
        <taxon>Bacteria</taxon>
        <taxon>Pseudomonadati</taxon>
        <taxon>Bacteroidota</taxon>
        <taxon>Cytophagia</taxon>
        <taxon>Cytophagales</taxon>
        <taxon>Flammeovirgaceae</taxon>
        <taxon>Flammeovirga</taxon>
    </lineage>
</organism>
<dbReference type="CDD" id="cd00082">
    <property type="entry name" value="HisKA"/>
    <property type="match status" value="1"/>
</dbReference>
<accession>A0A3Q9FNE7</accession>
<dbReference type="Pfam" id="PF13426">
    <property type="entry name" value="PAS_9"/>
    <property type="match status" value="1"/>
</dbReference>
<feature type="domain" description="PAC" evidence="6">
    <location>
        <begin position="194"/>
        <end position="245"/>
    </location>
</feature>
<dbReference type="SUPFAM" id="SSF47384">
    <property type="entry name" value="Homodimeric domain of signal transducing histidine kinase"/>
    <property type="match status" value="1"/>
</dbReference>
<dbReference type="OrthoDB" id="9792991at2"/>
<dbReference type="Gene3D" id="1.10.287.130">
    <property type="match status" value="1"/>
</dbReference>
<proteinExistence type="predicted"/>
<dbReference type="CDD" id="cd00130">
    <property type="entry name" value="PAS"/>
    <property type="match status" value="1"/>
</dbReference>
<dbReference type="InterPro" id="IPR052162">
    <property type="entry name" value="Sensor_kinase/Photoreceptor"/>
</dbReference>
<dbReference type="PANTHER" id="PTHR43304">
    <property type="entry name" value="PHYTOCHROME-LIKE PROTEIN CPH1"/>
    <property type="match status" value="1"/>
</dbReference>
<evidence type="ECO:0000256" key="1">
    <source>
        <dbReference type="ARBA" id="ARBA00000085"/>
    </source>
</evidence>
<evidence type="ECO:0000256" key="4">
    <source>
        <dbReference type="ARBA" id="ARBA00022679"/>
    </source>
</evidence>
<dbReference type="GO" id="GO:0000155">
    <property type="term" value="F:phosphorelay sensor kinase activity"/>
    <property type="evidence" value="ECO:0007669"/>
    <property type="project" value="InterPro"/>
</dbReference>
<keyword evidence="8" id="KW-1185">Reference proteome</keyword>
<dbReference type="SUPFAM" id="SSF55874">
    <property type="entry name" value="ATPase domain of HSP90 chaperone/DNA topoisomerase II/histidine kinase"/>
    <property type="match status" value="1"/>
</dbReference>
<dbReference type="SMART" id="SM00388">
    <property type="entry name" value="HisKA"/>
    <property type="match status" value="1"/>
</dbReference>
<dbReference type="Gene3D" id="3.30.450.20">
    <property type="entry name" value="PAS domain"/>
    <property type="match status" value="2"/>
</dbReference>
<dbReference type="InterPro" id="IPR036890">
    <property type="entry name" value="HATPase_C_sf"/>
</dbReference>